<dbReference type="STRING" id="1798539.A2994_02610"/>
<evidence type="ECO:0000313" key="10">
    <source>
        <dbReference type="EMBL" id="OGB85635.1"/>
    </source>
</evidence>
<dbReference type="Proteomes" id="UP000179010">
    <property type="component" value="Unassembled WGS sequence"/>
</dbReference>
<keyword evidence="2 7" id="KW-0699">rRNA-binding</keyword>
<evidence type="ECO:0000256" key="1">
    <source>
        <dbReference type="ARBA" id="ARBA00007465"/>
    </source>
</evidence>
<proteinExistence type="inferred from homology"/>
<dbReference type="HAMAP" id="MF_01306_B">
    <property type="entry name" value="Ribosomal_uS4_B"/>
    <property type="match status" value="1"/>
</dbReference>
<dbReference type="InterPro" id="IPR022801">
    <property type="entry name" value="Ribosomal_uS4"/>
</dbReference>
<evidence type="ECO:0000259" key="9">
    <source>
        <dbReference type="SMART" id="SM01390"/>
    </source>
</evidence>
<dbReference type="GO" id="GO:0019843">
    <property type="term" value="F:rRNA binding"/>
    <property type="evidence" value="ECO:0007669"/>
    <property type="project" value="UniProtKB-UniRule"/>
</dbReference>
<keyword evidence="4 7" id="KW-0689">Ribosomal protein</keyword>
<name>A0A1F4PPU2_UNCK3</name>
<feature type="domain" description="Small ribosomal subunit protein uS4 N-terminal" evidence="9">
    <location>
        <begin position="3"/>
        <end position="99"/>
    </location>
</feature>
<evidence type="ECO:0000256" key="6">
    <source>
        <dbReference type="ARBA" id="ARBA00035254"/>
    </source>
</evidence>
<dbReference type="InterPro" id="IPR036986">
    <property type="entry name" value="S4_RNA-bd_sf"/>
</dbReference>
<dbReference type="GO" id="GO:0003735">
    <property type="term" value="F:structural constituent of ribosome"/>
    <property type="evidence" value="ECO:0007669"/>
    <property type="project" value="InterPro"/>
</dbReference>
<sequence length="208" mass="23715">MGRYTGPKLRKIRRFGEDFALFSDRSTAAKFVKSQRKQPPGAHGGTQSFRKYTGYGLQLREKQKARIFYHISESQMRRYYGMASHRSGSASDNFMQILESRLDNVIYRAGWANSHPQARQWLTHGQLAFNGRKVTIPSILVKAGDRIELISKSGKLKEIIGAYAVANKPVSWLKVDHTKLVIEVKDLPARAEIDLPVDESLIIEFYSR</sequence>
<comment type="function">
    <text evidence="7">One of the primary rRNA binding proteins, it binds directly to 16S rRNA where it nucleates assembly of the body of the 30S subunit.</text>
</comment>
<dbReference type="InterPro" id="IPR005709">
    <property type="entry name" value="Ribosomal_uS4_bac-type"/>
</dbReference>
<feature type="domain" description="RNA-binding S4" evidence="8">
    <location>
        <begin position="100"/>
        <end position="164"/>
    </location>
</feature>
<comment type="similarity">
    <text evidence="1 7">Belongs to the universal ribosomal protein uS4 family.</text>
</comment>
<dbReference type="NCBIfam" id="TIGR01017">
    <property type="entry name" value="rpsD_bact"/>
    <property type="match status" value="1"/>
</dbReference>
<dbReference type="FunFam" id="3.10.290.10:FF:000001">
    <property type="entry name" value="30S ribosomal protein S4"/>
    <property type="match status" value="1"/>
</dbReference>
<evidence type="ECO:0000256" key="5">
    <source>
        <dbReference type="ARBA" id="ARBA00023274"/>
    </source>
</evidence>
<dbReference type="SUPFAM" id="SSF55174">
    <property type="entry name" value="Alpha-L RNA-binding motif"/>
    <property type="match status" value="1"/>
</dbReference>
<dbReference type="PANTHER" id="PTHR11831">
    <property type="entry name" value="30S 40S RIBOSOMAL PROTEIN"/>
    <property type="match status" value="1"/>
</dbReference>
<dbReference type="Gene3D" id="1.10.1050.10">
    <property type="entry name" value="Ribosomal Protein S4 Delta 41, Chain A, domain 1"/>
    <property type="match status" value="1"/>
</dbReference>
<dbReference type="GO" id="GO:0006412">
    <property type="term" value="P:translation"/>
    <property type="evidence" value="ECO:0007669"/>
    <property type="project" value="UniProtKB-UniRule"/>
</dbReference>
<evidence type="ECO:0000256" key="2">
    <source>
        <dbReference type="ARBA" id="ARBA00022730"/>
    </source>
</evidence>
<dbReference type="GO" id="GO:0042274">
    <property type="term" value="P:ribosomal small subunit biogenesis"/>
    <property type="evidence" value="ECO:0007669"/>
    <property type="project" value="TreeGrafter"/>
</dbReference>
<dbReference type="SMART" id="SM01390">
    <property type="entry name" value="Ribosomal_S4"/>
    <property type="match status" value="1"/>
</dbReference>
<dbReference type="CDD" id="cd00165">
    <property type="entry name" value="S4"/>
    <property type="match status" value="1"/>
</dbReference>
<dbReference type="AlphaFoldDB" id="A0A1F4PPU2"/>
<evidence type="ECO:0000256" key="4">
    <source>
        <dbReference type="ARBA" id="ARBA00022980"/>
    </source>
</evidence>
<comment type="function">
    <text evidence="7">With S5 and S12 plays an important role in translational accuracy.</text>
</comment>
<evidence type="ECO:0000259" key="8">
    <source>
        <dbReference type="SMART" id="SM00363"/>
    </source>
</evidence>
<organism evidence="10 11">
    <name type="scientific">candidate division Kazan bacterium RIFCSPLOWO2_01_FULL_48_13</name>
    <dbReference type="NCBI Taxonomy" id="1798539"/>
    <lineage>
        <taxon>Bacteria</taxon>
        <taxon>Bacteria division Kazan-3B-28</taxon>
    </lineage>
</organism>
<dbReference type="Pfam" id="PF01479">
    <property type="entry name" value="S4"/>
    <property type="match status" value="1"/>
</dbReference>
<dbReference type="PANTHER" id="PTHR11831:SF4">
    <property type="entry name" value="SMALL RIBOSOMAL SUBUNIT PROTEIN US4M"/>
    <property type="match status" value="1"/>
</dbReference>
<comment type="caution">
    <text evidence="10">The sequence shown here is derived from an EMBL/GenBank/DDBJ whole genome shotgun (WGS) entry which is preliminary data.</text>
</comment>
<keyword evidence="3 7" id="KW-0694">RNA-binding</keyword>
<gene>
    <name evidence="7" type="primary">rpsD</name>
    <name evidence="10" type="ORF">A2994_02610</name>
</gene>
<evidence type="ECO:0000256" key="7">
    <source>
        <dbReference type="HAMAP-Rule" id="MF_01306"/>
    </source>
</evidence>
<dbReference type="InterPro" id="IPR001912">
    <property type="entry name" value="Ribosomal_uS4_N"/>
</dbReference>
<dbReference type="PROSITE" id="PS50889">
    <property type="entry name" value="S4"/>
    <property type="match status" value="1"/>
</dbReference>
<reference evidence="10 11" key="1">
    <citation type="journal article" date="2016" name="Nat. Commun.">
        <title>Thousands of microbial genomes shed light on interconnected biogeochemical processes in an aquifer system.</title>
        <authorList>
            <person name="Anantharaman K."/>
            <person name="Brown C.T."/>
            <person name="Hug L.A."/>
            <person name="Sharon I."/>
            <person name="Castelle C.J."/>
            <person name="Probst A.J."/>
            <person name="Thomas B.C."/>
            <person name="Singh A."/>
            <person name="Wilkins M.J."/>
            <person name="Karaoz U."/>
            <person name="Brodie E.L."/>
            <person name="Williams K.H."/>
            <person name="Hubbard S.S."/>
            <person name="Banfield J.F."/>
        </authorList>
    </citation>
    <scope>NUCLEOTIDE SEQUENCE [LARGE SCALE GENOMIC DNA]</scope>
</reference>
<dbReference type="InterPro" id="IPR002942">
    <property type="entry name" value="S4_RNA-bd"/>
</dbReference>
<dbReference type="NCBIfam" id="NF003717">
    <property type="entry name" value="PRK05327.1"/>
    <property type="match status" value="1"/>
</dbReference>
<dbReference type="Gene3D" id="3.10.290.10">
    <property type="entry name" value="RNA-binding S4 domain"/>
    <property type="match status" value="1"/>
</dbReference>
<dbReference type="GO" id="GO:0015935">
    <property type="term" value="C:small ribosomal subunit"/>
    <property type="evidence" value="ECO:0007669"/>
    <property type="project" value="InterPro"/>
</dbReference>
<evidence type="ECO:0000256" key="3">
    <source>
        <dbReference type="ARBA" id="ARBA00022884"/>
    </source>
</evidence>
<accession>A0A1F4PPU2</accession>
<dbReference type="EMBL" id="METE01000001">
    <property type="protein sequence ID" value="OGB85635.1"/>
    <property type="molecule type" value="Genomic_DNA"/>
</dbReference>
<dbReference type="SMART" id="SM00363">
    <property type="entry name" value="S4"/>
    <property type="match status" value="1"/>
</dbReference>
<evidence type="ECO:0000313" key="11">
    <source>
        <dbReference type="Proteomes" id="UP000179010"/>
    </source>
</evidence>
<protein>
    <recommendedName>
        <fullName evidence="6 7">Small ribosomal subunit protein uS4</fullName>
    </recommendedName>
</protein>
<keyword evidence="5 7" id="KW-0687">Ribonucleoprotein</keyword>
<dbReference type="Pfam" id="PF00163">
    <property type="entry name" value="Ribosomal_S4"/>
    <property type="match status" value="1"/>
</dbReference>
<comment type="subunit">
    <text evidence="7">Part of the 30S ribosomal subunit. Contacts protein S5. The interaction surface between S4 and S5 is involved in control of translational fidelity.</text>
</comment>